<sequence length="296" mass="33702">MKKKFQDSNPKSVVTLFSSISINRDHPTKALTIVDLENSVSQAVWKFFDHCRSDAAERLGTNEMDLALTDARILGVKIDGHKVLNPNGFTGKTLEITLSISIVKGGDYEEGKLILDGGAVRGYMLADEIGDGEHYYIEVSSEDTRVYKVSLDEVTYINDFDWGVDKVYGVLEDELLLDFDTAKGVYAKYARGDVSDHIKRRIDKHFYDNFSEMMDILKESLGNIGRGKKSFYLNSSIELPENIYRKRFNLGNVKIGFSKPDKELDVEIFLDDNIHGIYEDFNDLAIRRMKWLIPTK</sequence>
<evidence type="ECO:0000313" key="1">
    <source>
        <dbReference type="EMBL" id="PIR98650.1"/>
    </source>
</evidence>
<name>A0A2H0VK05_9BACT</name>
<protein>
    <submittedName>
        <fullName evidence="1">Uncharacterized protein</fullName>
    </submittedName>
</protein>
<accession>A0A2H0VK05</accession>
<organism evidence="1 2">
    <name type="scientific">Candidatus Colwellbacteria bacterium CG10_big_fil_rev_8_21_14_0_10_41_28</name>
    <dbReference type="NCBI Taxonomy" id="1974539"/>
    <lineage>
        <taxon>Bacteria</taxon>
        <taxon>Candidatus Colwelliibacteriota</taxon>
    </lineage>
</organism>
<gene>
    <name evidence="1" type="ORF">COT88_00395</name>
</gene>
<comment type="caution">
    <text evidence="1">The sequence shown here is derived from an EMBL/GenBank/DDBJ whole genome shotgun (WGS) entry which is preliminary data.</text>
</comment>
<evidence type="ECO:0000313" key="2">
    <source>
        <dbReference type="Proteomes" id="UP000230776"/>
    </source>
</evidence>
<proteinExistence type="predicted"/>
<dbReference type="Proteomes" id="UP000230776">
    <property type="component" value="Unassembled WGS sequence"/>
</dbReference>
<dbReference type="EMBL" id="PFAG01000005">
    <property type="protein sequence ID" value="PIR98650.1"/>
    <property type="molecule type" value="Genomic_DNA"/>
</dbReference>
<reference evidence="2" key="1">
    <citation type="submission" date="2017-09" db="EMBL/GenBank/DDBJ databases">
        <title>Depth-based differentiation of microbial function through sediment-hosted aquifers and enrichment of novel symbionts in the deep terrestrial subsurface.</title>
        <authorList>
            <person name="Probst A.J."/>
            <person name="Ladd B."/>
            <person name="Jarett J.K."/>
            <person name="Geller-Mcgrath D.E."/>
            <person name="Sieber C.M.K."/>
            <person name="Emerson J.B."/>
            <person name="Anantharaman K."/>
            <person name="Thomas B.C."/>
            <person name="Malmstrom R."/>
            <person name="Stieglmeier M."/>
            <person name="Klingl A."/>
            <person name="Woyke T."/>
            <person name="Ryan C.M."/>
            <person name="Banfield J.F."/>
        </authorList>
    </citation>
    <scope>NUCLEOTIDE SEQUENCE [LARGE SCALE GENOMIC DNA]</scope>
</reference>
<dbReference type="AlphaFoldDB" id="A0A2H0VK05"/>